<dbReference type="AlphaFoldDB" id="A0A8B2NV65"/>
<dbReference type="RefSeq" id="WP_111345966.1">
    <property type="nucleotide sequence ID" value="NZ_QHHQ01000002.1"/>
</dbReference>
<gene>
    <name evidence="4" type="ORF">DLJ53_13595</name>
</gene>
<comment type="caution">
    <text evidence="4">The sequence shown here is derived from an EMBL/GenBank/DDBJ whole genome shotgun (WGS) entry which is preliminary data.</text>
</comment>
<dbReference type="SUPFAM" id="SSF53659">
    <property type="entry name" value="Isocitrate/Isopropylmalate dehydrogenase-like"/>
    <property type="match status" value="1"/>
</dbReference>
<proteinExistence type="predicted"/>
<evidence type="ECO:0000313" key="4">
    <source>
        <dbReference type="EMBL" id="RAI02389.1"/>
    </source>
</evidence>
<dbReference type="PANTHER" id="PTHR30004">
    <property type="entry name" value="4-HYDROXYTHREONINE-4-PHOSPHATE DEHYDROGENASE"/>
    <property type="match status" value="1"/>
</dbReference>
<keyword evidence="2" id="KW-0560">Oxidoreductase</keyword>
<evidence type="ECO:0000313" key="5">
    <source>
        <dbReference type="Proteomes" id="UP000249590"/>
    </source>
</evidence>
<dbReference type="PANTHER" id="PTHR30004:SF3">
    <property type="entry name" value="4-HYDROXYTHREONINE-4-PHOSPHATE DEHYDROGENASE 2-RELATED"/>
    <property type="match status" value="1"/>
</dbReference>
<dbReference type="OrthoDB" id="9801783at2"/>
<keyword evidence="5" id="KW-1185">Reference proteome</keyword>
<keyword evidence="1" id="KW-0479">Metal-binding</keyword>
<dbReference type="Gene3D" id="3.40.718.10">
    <property type="entry name" value="Isopropylmalate Dehydrogenase"/>
    <property type="match status" value="1"/>
</dbReference>
<evidence type="ECO:0000256" key="1">
    <source>
        <dbReference type="ARBA" id="ARBA00022723"/>
    </source>
</evidence>
<protein>
    <submittedName>
        <fullName evidence="4">4-hydroxythreonine-4-phosphate dehydrogenase</fullName>
    </submittedName>
</protein>
<keyword evidence="3" id="KW-0520">NAD</keyword>
<reference evidence="4 5" key="1">
    <citation type="submission" date="2018-05" db="EMBL/GenBank/DDBJ databases">
        <title>Acuticoccus sediminis sp. nov., isolated from deep-sea sediment of Indian Ocean.</title>
        <authorList>
            <person name="Liu X."/>
            <person name="Lai Q."/>
            <person name="Du Y."/>
            <person name="Sun F."/>
            <person name="Zhang X."/>
            <person name="Wang S."/>
            <person name="Shao Z."/>
        </authorList>
    </citation>
    <scope>NUCLEOTIDE SEQUENCE [LARGE SCALE GENOMIC DNA]</scope>
    <source>
        <strain evidence="4 5">PTG4-2</strain>
    </source>
</reference>
<dbReference type="EMBL" id="QHHQ01000002">
    <property type="protein sequence ID" value="RAI02389.1"/>
    <property type="molecule type" value="Genomic_DNA"/>
</dbReference>
<evidence type="ECO:0000256" key="2">
    <source>
        <dbReference type="ARBA" id="ARBA00023002"/>
    </source>
</evidence>
<name>A0A8B2NV65_9HYPH</name>
<accession>A0A8B2NV65</accession>
<sequence length="352" mass="36795">MTDRPLIALALGDPSGIGNELAVKALCHEETFAAADWLVIGDRRLWALGEEQSGLSLTLPDFDPETFDHAAFLDLGHADVDAIAIGDSSEAGGSVAVKNFRTALQLAAAGAADAVTFTPFNKHAMRLADPSYVDEIGFVQRSIGTDAPGSEFNVLDEVWNARVTSHVPLSEVAALITPERIARAIALTDSTMRGAGISNPRIGVAALNPHAGDGGNFGTEDDEIIAPAVEAARLKQFRVTGPVPSDTVYVRALRGEFDAVLTMYHDQGQIAMKLIGFDRGVTLIGGFPFWIATPAHGTAYDIAGSGAANPGAAIKALQLAARLSRRSNPDGFADPVARFAGAAEVLDAARGA</sequence>
<dbReference type="GO" id="GO:0046872">
    <property type="term" value="F:metal ion binding"/>
    <property type="evidence" value="ECO:0007669"/>
    <property type="project" value="UniProtKB-KW"/>
</dbReference>
<evidence type="ECO:0000256" key="3">
    <source>
        <dbReference type="ARBA" id="ARBA00023027"/>
    </source>
</evidence>
<dbReference type="Proteomes" id="UP000249590">
    <property type="component" value="Unassembled WGS sequence"/>
</dbReference>
<organism evidence="4 5">
    <name type="scientific">Acuticoccus sediminis</name>
    <dbReference type="NCBI Taxonomy" id="2184697"/>
    <lineage>
        <taxon>Bacteria</taxon>
        <taxon>Pseudomonadati</taxon>
        <taxon>Pseudomonadota</taxon>
        <taxon>Alphaproteobacteria</taxon>
        <taxon>Hyphomicrobiales</taxon>
        <taxon>Amorphaceae</taxon>
        <taxon>Acuticoccus</taxon>
    </lineage>
</organism>
<dbReference type="InterPro" id="IPR005255">
    <property type="entry name" value="PdxA_fam"/>
</dbReference>
<dbReference type="Pfam" id="PF04166">
    <property type="entry name" value="PdxA"/>
    <property type="match status" value="1"/>
</dbReference>
<dbReference type="GO" id="GO:0051287">
    <property type="term" value="F:NAD binding"/>
    <property type="evidence" value="ECO:0007669"/>
    <property type="project" value="InterPro"/>
</dbReference>
<dbReference type="GO" id="GO:0016491">
    <property type="term" value="F:oxidoreductase activity"/>
    <property type="evidence" value="ECO:0007669"/>
    <property type="project" value="UniProtKB-KW"/>
</dbReference>